<protein>
    <submittedName>
        <fullName evidence="3">Uncharacterized protein</fullName>
    </submittedName>
</protein>
<sequence>MSRICPGAYPTILEALATAIDDTSKESMNAYDSDADDSTTATGDTATGMESGKVGSVIDSNINGETTTYARDLAAERHTSSKDQEHASSTNAGVTPENITKARQILEGYEAVKQAASTAKNKPGGDDKEPNSSSGKDIGWWEWLKQYLHELLNTSTIFAAETKLAELQTKIAELQAESAQHETLLAAWRAKSMRSLAEETILQEKKAELRKAAAELKATLAEQRARIAEWKADLAEEAAQAAEQKVADAEVFTKLAEKREDVARERADTAEQRAEEAERQAQAKFRARWVHLSSGMY</sequence>
<evidence type="ECO:0000313" key="4">
    <source>
        <dbReference type="Proteomes" id="UP000801428"/>
    </source>
</evidence>
<dbReference type="Proteomes" id="UP000801428">
    <property type="component" value="Unassembled WGS sequence"/>
</dbReference>
<comment type="caution">
    <text evidence="3">The sequence shown here is derived from an EMBL/GenBank/DDBJ whole genome shotgun (WGS) entry which is preliminary data.</text>
</comment>
<accession>A0A9P4W8F5</accession>
<feature type="region of interest" description="Disordered" evidence="2">
    <location>
        <begin position="76"/>
        <end position="98"/>
    </location>
</feature>
<proteinExistence type="predicted"/>
<feature type="region of interest" description="Disordered" evidence="2">
    <location>
        <begin position="113"/>
        <end position="135"/>
    </location>
</feature>
<organism evidence="3 4">
    <name type="scientific">Curvularia kusanoi</name>
    <name type="common">Cochliobolus kusanoi</name>
    <dbReference type="NCBI Taxonomy" id="90978"/>
    <lineage>
        <taxon>Eukaryota</taxon>
        <taxon>Fungi</taxon>
        <taxon>Dikarya</taxon>
        <taxon>Ascomycota</taxon>
        <taxon>Pezizomycotina</taxon>
        <taxon>Dothideomycetes</taxon>
        <taxon>Pleosporomycetidae</taxon>
        <taxon>Pleosporales</taxon>
        <taxon>Pleosporineae</taxon>
        <taxon>Pleosporaceae</taxon>
        <taxon>Curvularia</taxon>
    </lineage>
</organism>
<reference evidence="3" key="1">
    <citation type="submission" date="2019-04" db="EMBL/GenBank/DDBJ databases">
        <title>Sequencing of skin fungus with MAO and IRED activity.</title>
        <authorList>
            <person name="Marsaioli A.J."/>
            <person name="Bonatto J.M.C."/>
            <person name="Reis Junior O."/>
        </authorList>
    </citation>
    <scope>NUCLEOTIDE SEQUENCE</scope>
    <source>
        <strain evidence="3">30M1</strain>
    </source>
</reference>
<keyword evidence="4" id="KW-1185">Reference proteome</keyword>
<feature type="compositionally biased region" description="Low complexity" evidence="2">
    <location>
        <begin position="38"/>
        <end position="48"/>
    </location>
</feature>
<evidence type="ECO:0000256" key="2">
    <source>
        <dbReference type="SAM" id="MobiDB-lite"/>
    </source>
</evidence>
<name>A0A9P4W8F5_CURKU</name>
<feature type="region of interest" description="Disordered" evidence="2">
    <location>
        <begin position="28"/>
        <end position="60"/>
    </location>
</feature>
<gene>
    <name evidence="3" type="ORF">E8E13_003293</name>
</gene>
<evidence type="ECO:0000313" key="3">
    <source>
        <dbReference type="EMBL" id="KAF2996433.1"/>
    </source>
</evidence>
<dbReference type="AlphaFoldDB" id="A0A9P4W8F5"/>
<feature type="compositionally biased region" description="Basic and acidic residues" evidence="2">
    <location>
        <begin position="76"/>
        <end position="86"/>
    </location>
</feature>
<feature type="coiled-coil region" evidence="1">
    <location>
        <begin position="157"/>
        <end position="287"/>
    </location>
</feature>
<dbReference type="EMBL" id="SWKU01000027">
    <property type="protein sequence ID" value="KAF2996433.1"/>
    <property type="molecule type" value="Genomic_DNA"/>
</dbReference>
<evidence type="ECO:0000256" key="1">
    <source>
        <dbReference type="SAM" id="Coils"/>
    </source>
</evidence>
<keyword evidence="1" id="KW-0175">Coiled coil</keyword>